<reference evidence="1 2" key="1">
    <citation type="journal article" date="2013" name="Int. J. Syst. Evol. Microbiol.">
        <title>Aquimarina gracilis sp. nov., isolated from the gut microflora of a mussel, Mytilus coruscus, and emended description of Aquimarina spongiae.</title>
        <authorList>
            <person name="Park S.C."/>
            <person name="Choe H.N."/>
            <person name="Baik K.S."/>
            <person name="Seong C.N."/>
        </authorList>
    </citation>
    <scope>NUCLEOTIDE SEQUENCE [LARGE SCALE GENOMIC DNA]</scope>
    <source>
        <strain evidence="1 2">PSC32</strain>
    </source>
</reference>
<dbReference type="Proteomes" id="UP001327027">
    <property type="component" value="Unassembled WGS sequence"/>
</dbReference>
<evidence type="ECO:0000313" key="2">
    <source>
        <dbReference type="Proteomes" id="UP001327027"/>
    </source>
</evidence>
<dbReference type="RefSeq" id="WP_324180545.1">
    <property type="nucleotide sequence ID" value="NZ_BAABAW010000006.1"/>
</dbReference>
<gene>
    <name evidence="1" type="ORF">U6A24_13645</name>
</gene>
<organism evidence="1 2">
    <name type="scientific">Aquimarina gracilis</name>
    <dbReference type="NCBI Taxonomy" id="874422"/>
    <lineage>
        <taxon>Bacteria</taxon>
        <taxon>Pseudomonadati</taxon>
        <taxon>Bacteroidota</taxon>
        <taxon>Flavobacteriia</taxon>
        <taxon>Flavobacteriales</taxon>
        <taxon>Flavobacteriaceae</taxon>
        <taxon>Aquimarina</taxon>
    </lineage>
</organism>
<proteinExistence type="predicted"/>
<keyword evidence="2" id="KW-1185">Reference proteome</keyword>
<dbReference type="EMBL" id="JAYKLX010000006">
    <property type="protein sequence ID" value="MEB3346516.1"/>
    <property type="molecule type" value="Genomic_DNA"/>
</dbReference>
<evidence type="ECO:0008006" key="3">
    <source>
        <dbReference type="Google" id="ProtNLM"/>
    </source>
</evidence>
<evidence type="ECO:0000313" key="1">
    <source>
        <dbReference type="EMBL" id="MEB3346516.1"/>
    </source>
</evidence>
<name>A0ABU5ZXB8_9FLAO</name>
<accession>A0ABU5ZXB8</accession>
<sequence>MESVTIQHNQSLLDIGLQEYGTPEAIFELALQNGLSVTDELSVTQEIELPRIKKIDLQRLSYYKRNNVEPATSYNGDLEIDCEGIGCMVVGYDFIISDDSSINPVDIGEGGINFDEVDYDS</sequence>
<comment type="caution">
    <text evidence="1">The sequence shown here is derived from an EMBL/GenBank/DDBJ whole genome shotgun (WGS) entry which is preliminary data.</text>
</comment>
<protein>
    <recommendedName>
        <fullName evidence="3">LysM domain-containing protein</fullName>
    </recommendedName>
</protein>